<keyword evidence="3" id="KW-1185">Reference proteome</keyword>
<reference evidence="2" key="4">
    <citation type="journal article" date="2015" name="G3 (Bethesda)">
        <title>Genome sequences of three phytopathogenic species of the Magnaporthaceae family of fungi.</title>
        <authorList>
            <person name="Okagaki L.H."/>
            <person name="Nunes C.C."/>
            <person name="Sailsbery J."/>
            <person name="Clay B."/>
            <person name="Brown D."/>
            <person name="John T."/>
            <person name="Oh Y."/>
            <person name="Young N."/>
            <person name="Fitzgerald M."/>
            <person name="Haas B.J."/>
            <person name="Zeng Q."/>
            <person name="Young S."/>
            <person name="Adiconis X."/>
            <person name="Fan L."/>
            <person name="Levin J.Z."/>
            <person name="Mitchell T.K."/>
            <person name="Okubara P.A."/>
            <person name="Farman M.L."/>
            <person name="Kohn L.M."/>
            <person name="Birren B."/>
            <person name="Ma L.-J."/>
            <person name="Dean R.A."/>
        </authorList>
    </citation>
    <scope>NUCLEOTIDE SEQUENCE</scope>
    <source>
        <strain evidence="2">R3-111a-1</strain>
    </source>
</reference>
<organism evidence="1">
    <name type="scientific">Gaeumannomyces tritici (strain R3-111a-1)</name>
    <name type="common">Wheat and barley take-all root rot fungus</name>
    <name type="synonym">Gaeumannomyces graminis var. tritici</name>
    <dbReference type="NCBI Taxonomy" id="644352"/>
    <lineage>
        <taxon>Eukaryota</taxon>
        <taxon>Fungi</taxon>
        <taxon>Dikarya</taxon>
        <taxon>Ascomycota</taxon>
        <taxon>Pezizomycotina</taxon>
        <taxon>Sordariomycetes</taxon>
        <taxon>Sordariomycetidae</taxon>
        <taxon>Magnaporthales</taxon>
        <taxon>Magnaporthaceae</taxon>
        <taxon>Gaeumannomyces</taxon>
    </lineage>
</organism>
<evidence type="ECO:0000313" key="3">
    <source>
        <dbReference type="Proteomes" id="UP000006039"/>
    </source>
</evidence>
<reference evidence="2" key="5">
    <citation type="submission" date="2018-04" db="UniProtKB">
        <authorList>
            <consortium name="EnsemblFungi"/>
        </authorList>
    </citation>
    <scope>IDENTIFICATION</scope>
    <source>
        <strain evidence="2">R3-111a-1</strain>
    </source>
</reference>
<proteinExistence type="predicted"/>
<dbReference type="VEuPathDB" id="FungiDB:GGTG_09860"/>
<name>J3P8M5_GAET3</name>
<protein>
    <submittedName>
        <fullName evidence="1 2">Uncharacterized protein</fullName>
    </submittedName>
</protein>
<dbReference type="AlphaFoldDB" id="J3P8M5"/>
<reference evidence="1" key="3">
    <citation type="submission" date="2010-09" db="EMBL/GenBank/DDBJ databases">
        <title>Annotation of Gaeumannomyces graminis var. tritici R3-111a-1.</title>
        <authorList>
            <consortium name="The Broad Institute Genome Sequencing Platform"/>
            <person name="Ma L.-J."/>
            <person name="Dead R."/>
            <person name="Young S.K."/>
            <person name="Zeng Q."/>
            <person name="Gargeya S."/>
            <person name="Fitzgerald M."/>
            <person name="Haas B."/>
            <person name="Abouelleil A."/>
            <person name="Alvarado L."/>
            <person name="Arachchi H.M."/>
            <person name="Berlin A."/>
            <person name="Brown A."/>
            <person name="Chapman S.B."/>
            <person name="Chen Z."/>
            <person name="Dunbar C."/>
            <person name="Freedman E."/>
            <person name="Gearin G."/>
            <person name="Gellesch M."/>
            <person name="Goldberg J."/>
            <person name="Griggs A."/>
            <person name="Gujja S."/>
            <person name="Heiman D."/>
            <person name="Howarth C."/>
            <person name="Larson L."/>
            <person name="Lui A."/>
            <person name="MacDonald P.J.P."/>
            <person name="Mehta T."/>
            <person name="Montmayeur A."/>
            <person name="Murphy C."/>
            <person name="Neiman D."/>
            <person name="Pearson M."/>
            <person name="Priest M."/>
            <person name="Roberts A."/>
            <person name="Saif S."/>
            <person name="Shea T."/>
            <person name="Shenoy N."/>
            <person name="Sisk P."/>
            <person name="Stolte C."/>
            <person name="Sykes S."/>
            <person name="Yandava C."/>
            <person name="Wortman J."/>
            <person name="Nusbaum C."/>
            <person name="Birren B."/>
        </authorList>
    </citation>
    <scope>NUCLEOTIDE SEQUENCE</scope>
    <source>
        <strain evidence="1">R3-111a-1</strain>
    </source>
</reference>
<accession>J3P8M5</accession>
<evidence type="ECO:0000313" key="2">
    <source>
        <dbReference type="EnsemblFungi" id="EJT73009"/>
    </source>
</evidence>
<dbReference type="EMBL" id="GL385399">
    <property type="protein sequence ID" value="EJT73009.1"/>
    <property type="molecule type" value="Genomic_DNA"/>
</dbReference>
<dbReference type="RefSeq" id="XP_009225983.1">
    <property type="nucleotide sequence ID" value="XM_009227719.1"/>
</dbReference>
<reference evidence="1" key="2">
    <citation type="submission" date="2010-07" db="EMBL/GenBank/DDBJ databases">
        <authorList>
            <consortium name="The Broad Institute Genome Sequencing Platform"/>
            <consortium name="Broad Institute Genome Sequencing Center for Infectious Disease"/>
            <person name="Ma L.-J."/>
            <person name="Dead R."/>
            <person name="Young S."/>
            <person name="Zeng Q."/>
            <person name="Koehrsen M."/>
            <person name="Alvarado L."/>
            <person name="Berlin A."/>
            <person name="Chapman S.B."/>
            <person name="Chen Z."/>
            <person name="Freedman E."/>
            <person name="Gellesch M."/>
            <person name="Goldberg J."/>
            <person name="Griggs A."/>
            <person name="Gujja S."/>
            <person name="Heilman E.R."/>
            <person name="Heiman D."/>
            <person name="Hepburn T."/>
            <person name="Howarth C."/>
            <person name="Jen D."/>
            <person name="Larson L."/>
            <person name="Mehta T."/>
            <person name="Neiman D."/>
            <person name="Pearson M."/>
            <person name="Roberts A."/>
            <person name="Saif S."/>
            <person name="Shea T."/>
            <person name="Shenoy N."/>
            <person name="Sisk P."/>
            <person name="Stolte C."/>
            <person name="Sykes S."/>
            <person name="Walk T."/>
            <person name="White J."/>
            <person name="Yandava C."/>
            <person name="Haas B."/>
            <person name="Nusbaum C."/>
            <person name="Birren B."/>
        </authorList>
    </citation>
    <scope>NUCLEOTIDE SEQUENCE</scope>
    <source>
        <strain evidence="1">R3-111a-1</strain>
    </source>
</reference>
<reference evidence="3" key="1">
    <citation type="submission" date="2010-07" db="EMBL/GenBank/DDBJ databases">
        <title>The genome sequence of Gaeumannomyces graminis var. tritici strain R3-111a-1.</title>
        <authorList>
            <consortium name="The Broad Institute Genome Sequencing Platform"/>
            <person name="Ma L.-J."/>
            <person name="Dead R."/>
            <person name="Young S."/>
            <person name="Zeng Q."/>
            <person name="Koehrsen M."/>
            <person name="Alvarado L."/>
            <person name="Berlin A."/>
            <person name="Chapman S.B."/>
            <person name="Chen Z."/>
            <person name="Freedman E."/>
            <person name="Gellesch M."/>
            <person name="Goldberg J."/>
            <person name="Griggs A."/>
            <person name="Gujja S."/>
            <person name="Heilman E.R."/>
            <person name="Heiman D."/>
            <person name="Hepburn T."/>
            <person name="Howarth C."/>
            <person name="Jen D."/>
            <person name="Larson L."/>
            <person name="Mehta T."/>
            <person name="Neiman D."/>
            <person name="Pearson M."/>
            <person name="Roberts A."/>
            <person name="Saif S."/>
            <person name="Shea T."/>
            <person name="Shenoy N."/>
            <person name="Sisk P."/>
            <person name="Stolte C."/>
            <person name="Sykes S."/>
            <person name="Walk T."/>
            <person name="White J."/>
            <person name="Yandava C."/>
            <person name="Haas B."/>
            <person name="Nusbaum C."/>
            <person name="Birren B."/>
        </authorList>
    </citation>
    <scope>NUCLEOTIDE SEQUENCE [LARGE SCALE GENOMIC DNA]</scope>
    <source>
        <strain evidence="3">R3-111a-1</strain>
    </source>
</reference>
<dbReference type="EnsemblFungi" id="EJT73009">
    <property type="protein sequence ID" value="EJT73009"/>
    <property type="gene ID" value="GGTG_09860"/>
</dbReference>
<gene>
    <name evidence="2" type="primary">20350318</name>
    <name evidence="1" type="ORF">GGTG_09860</name>
</gene>
<dbReference type="Proteomes" id="UP000006039">
    <property type="component" value="Unassembled WGS sequence"/>
</dbReference>
<dbReference type="GeneID" id="20350318"/>
<evidence type="ECO:0000313" key="1">
    <source>
        <dbReference type="EMBL" id="EJT73009.1"/>
    </source>
</evidence>
<sequence length="87" mass="9398">MDVPVPADTGGPCYYGGRDRGRLVSHDTTNNGPFLSGAPGGIEPIRDMTGVCRIRFDVNWLRWAVLVNAGVNEIPRWWGVSGGRCPG</sequence>
<dbReference type="HOGENOM" id="CLU_2483500_0_0_1"/>